<organism evidence="1 2">
    <name type="scientific">Ceratodon purpureus</name>
    <name type="common">Fire moss</name>
    <name type="synonym">Dicranum purpureum</name>
    <dbReference type="NCBI Taxonomy" id="3225"/>
    <lineage>
        <taxon>Eukaryota</taxon>
        <taxon>Viridiplantae</taxon>
        <taxon>Streptophyta</taxon>
        <taxon>Embryophyta</taxon>
        <taxon>Bryophyta</taxon>
        <taxon>Bryophytina</taxon>
        <taxon>Bryopsida</taxon>
        <taxon>Dicranidae</taxon>
        <taxon>Pseudoditrichales</taxon>
        <taxon>Ditrichaceae</taxon>
        <taxon>Ceratodon</taxon>
    </lineage>
</organism>
<protein>
    <submittedName>
        <fullName evidence="1">Uncharacterized protein</fullName>
    </submittedName>
</protein>
<dbReference type="Proteomes" id="UP000822688">
    <property type="component" value="Chromosome 7"/>
</dbReference>
<evidence type="ECO:0000313" key="2">
    <source>
        <dbReference type="Proteomes" id="UP000822688"/>
    </source>
</evidence>
<proteinExistence type="predicted"/>
<keyword evidence="2" id="KW-1185">Reference proteome</keyword>
<evidence type="ECO:0000313" key="1">
    <source>
        <dbReference type="EMBL" id="KAG0566009.1"/>
    </source>
</evidence>
<gene>
    <name evidence="1" type="ORF">KC19_7G031100</name>
</gene>
<reference evidence="1" key="1">
    <citation type="submission" date="2020-06" db="EMBL/GenBank/DDBJ databases">
        <title>WGS assembly of Ceratodon purpureus strain R40.</title>
        <authorList>
            <person name="Carey S.B."/>
            <person name="Jenkins J."/>
            <person name="Shu S."/>
            <person name="Lovell J.T."/>
            <person name="Sreedasyam A."/>
            <person name="Maumus F."/>
            <person name="Tiley G.P."/>
            <person name="Fernandez-Pozo N."/>
            <person name="Barry K."/>
            <person name="Chen C."/>
            <person name="Wang M."/>
            <person name="Lipzen A."/>
            <person name="Daum C."/>
            <person name="Saski C.A."/>
            <person name="Payton A.C."/>
            <person name="Mcbreen J.C."/>
            <person name="Conrad R.E."/>
            <person name="Kollar L.M."/>
            <person name="Olsson S."/>
            <person name="Huttunen S."/>
            <person name="Landis J.B."/>
            <person name="Wickett N.J."/>
            <person name="Johnson M.G."/>
            <person name="Rensing S.A."/>
            <person name="Grimwood J."/>
            <person name="Schmutz J."/>
            <person name="Mcdaniel S.F."/>
        </authorList>
    </citation>
    <scope>NUCLEOTIDE SEQUENCE</scope>
    <source>
        <strain evidence="1">R40</strain>
    </source>
</reference>
<accession>A0A8T0H6T3</accession>
<comment type="caution">
    <text evidence="1">The sequence shown here is derived from an EMBL/GenBank/DDBJ whole genome shotgun (WGS) entry which is preliminary data.</text>
</comment>
<name>A0A8T0H6T3_CERPU</name>
<sequence length="102" mass="12118">MVRLSLKRNVTNTLQKVKPILDRRSKTSHPKNKFQLTSKIKTKAKTKLENSEELLFGEAEEMAVQEEYELRQGYPDIFMLCPYNKLWRSLTISKFRELEAHF</sequence>
<dbReference type="EMBL" id="CM026428">
    <property type="protein sequence ID" value="KAG0566009.1"/>
    <property type="molecule type" value="Genomic_DNA"/>
</dbReference>
<dbReference type="AlphaFoldDB" id="A0A8T0H6T3"/>